<dbReference type="PANTHER" id="PTHR42923">
    <property type="entry name" value="PROTOPORPHYRINOGEN OXIDASE"/>
    <property type="match status" value="1"/>
</dbReference>
<dbReference type="RefSeq" id="WP_344485919.1">
    <property type="nucleotide sequence ID" value="NZ_BAAAQX010000024.1"/>
</dbReference>
<evidence type="ECO:0000313" key="5">
    <source>
        <dbReference type="Proteomes" id="UP001499843"/>
    </source>
</evidence>
<dbReference type="InterPro" id="IPR017830">
    <property type="entry name" value="SQase_HpnE"/>
</dbReference>
<dbReference type="Proteomes" id="UP001499843">
    <property type="component" value="Unassembled WGS sequence"/>
</dbReference>
<name>A0ABP5PLT1_9ACTN</name>
<evidence type="ECO:0000256" key="1">
    <source>
        <dbReference type="ARBA" id="ARBA00001974"/>
    </source>
</evidence>
<feature type="domain" description="Amine oxidase" evidence="3">
    <location>
        <begin position="11"/>
        <end position="433"/>
    </location>
</feature>
<dbReference type="PRINTS" id="PR00757">
    <property type="entry name" value="AMINEOXDASEF"/>
</dbReference>
<evidence type="ECO:0000313" key="4">
    <source>
        <dbReference type="EMBL" id="GAA2212091.1"/>
    </source>
</evidence>
<keyword evidence="5" id="KW-1185">Reference proteome</keyword>
<dbReference type="NCBIfam" id="TIGR03467">
    <property type="entry name" value="HpnE"/>
    <property type="match status" value="1"/>
</dbReference>
<dbReference type="EMBL" id="BAAAQX010000024">
    <property type="protein sequence ID" value="GAA2212091.1"/>
    <property type="molecule type" value="Genomic_DNA"/>
</dbReference>
<keyword evidence="2" id="KW-0560">Oxidoreductase</keyword>
<dbReference type="SUPFAM" id="SSF51905">
    <property type="entry name" value="FAD/NAD(P)-binding domain"/>
    <property type="match status" value="1"/>
</dbReference>
<evidence type="ECO:0000259" key="3">
    <source>
        <dbReference type="Pfam" id="PF01593"/>
    </source>
</evidence>
<dbReference type="InterPro" id="IPR050464">
    <property type="entry name" value="Zeta_carotene_desat/Oxidored"/>
</dbReference>
<comment type="caution">
    <text evidence="4">The sequence shown here is derived from an EMBL/GenBank/DDBJ whole genome shotgun (WGS) entry which is preliminary data.</text>
</comment>
<protein>
    <submittedName>
        <fullName evidence="4">Hydroxysqualene dehydroxylase HpnE</fullName>
    </submittedName>
</protein>
<sequence>MRRVLVVGGGLAGTAAALDLADAGVSVELVEARPRLGGAACSYRRGELTVDNGQHVFLRCCEAYRWFLERVRAADLVEIQPRLSIPVLGPRGMRGRLYRDRLPAPLHLARALSVYPHVPAGQRLAAARAMLAMRRLDPSDPEVDRRSFGEWLEARGQSAAALEGLWELIGKATLNASAAQASLALAAKVFRTGLLSAAGASDLGYARVPLGDIHDRAAGEALRDAGVRVLPRTRVRAVALGGEGIEAFYAGGSRRADAVVLAVPHDVAARLVPAAAGADASRFVRLGASPIVNVHLRYDRRVTDLPFAAGVGTPVEWVFDRTAAAGCGGQYLAVSLPAATRVVDWPVEEFRRVFPGAVAELFPAARRAWLVEFFVTRERSATFLGAPGTAALRPGPRTGSPRVFLAGAWTATGWPATMEGAVRSGRAAAEALLNGPLV</sequence>
<evidence type="ECO:0000256" key="2">
    <source>
        <dbReference type="ARBA" id="ARBA00023002"/>
    </source>
</evidence>
<proteinExistence type="predicted"/>
<dbReference type="InterPro" id="IPR001613">
    <property type="entry name" value="Flavin_amine_oxidase"/>
</dbReference>
<dbReference type="PANTHER" id="PTHR42923:SF47">
    <property type="entry name" value="BLR3003 PROTEIN"/>
    <property type="match status" value="1"/>
</dbReference>
<organism evidence="4 5">
    <name type="scientific">Nonomuraea monospora</name>
    <dbReference type="NCBI Taxonomy" id="568818"/>
    <lineage>
        <taxon>Bacteria</taxon>
        <taxon>Bacillati</taxon>
        <taxon>Actinomycetota</taxon>
        <taxon>Actinomycetes</taxon>
        <taxon>Streptosporangiales</taxon>
        <taxon>Streptosporangiaceae</taxon>
        <taxon>Nonomuraea</taxon>
    </lineage>
</organism>
<dbReference type="InterPro" id="IPR002937">
    <property type="entry name" value="Amino_oxidase"/>
</dbReference>
<gene>
    <name evidence="4" type="primary">hpnE</name>
    <name evidence="4" type="ORF">GCM10009850_075530</name>
</gene>
<accession>A0ABP5PLT1</accession>
<dbReference type="Pfam" id="PF01593">
    <property type="entry name" value="Amino_oxidase"/>
    <property type="match status" value="1"/>
</dbReference>
<reference evidence="5" key="1">
    <citation type="journal article" date="2019" name="Int. J. Syst. Evol. Microbiol.">
        <title>The Global Catalogue of Microorganisms (GCM) 10K type strain sequencing project: providing services to taxonomists for standard genome sequencing and annotation.</title>
        <authorList>
            <consortium name="The Broad Institute Genomics Platform"/>
            <consortium name="The Broad Institute Genome Sequencing Center for Infectious Disease"/>
            <person name="Wu L."/>
            <person name="Ma J."/>
        </authorList>
    </citation>
    <scope>NUCLEOTIDE SEQUENCE [LARGE SCALE GENOMIC DNA]</scope>
    <source>
        <strain evidence="5">JCM 16114</strain>
    </source>
</reference>
<dbReference type="InterPro" id="IPR036188">
    <property type="entry name" value="FAD/NAD-bd_sf"/>
</dbReference>
<comment type="cofactor">
    <cofactor evidence="1">
        <name>FAD</name>
        <dbReference type="ChEBI" id="CHEBI:57692"/>
    </cofactor>
</comment>
<dbReference type="Gene3D" id="3.50.50.60">
    <property type="entry name" value="FAD/NAD(P)-binding domain"/>
    <property type="match status" value="1"/>
</dbReference>